<dbReference type="EMBL" id="MN740384">
    <property type="protein sequence ID" value="QHU03667.1"/>
    <property type="molecule type" value="Genomic_DNA"/>
</dbReference>
<sequence length="218" mass="24182">MTGALFHVDPSESDVNVVGSLNVTGDTRITGDTSVTGPIDVVGDLNVGGNIYGNGVLLNTTQYIDTTDRSTTSGSEQTGFTTGWTSMKANSKVKLDVHIPWRNDGHGWGGSYHTIYMMVNKQVGTVSANHWVALATSGYYMTYYQDILSYTNNFFIPLVVNEDFQIRFYHSYKVYNNGTLYINQAHHLYFKNDSDNAQFGIPHPHAGYLKFIVREIGG</sequence>
<name>A0A6C0JGT7_9ZZZZ</name>
<protein>
    <submittedName>
        <fullName evidence="1">Uncharacterized protein</fullName>
    </submittedName>
</protein>
<accession>A0A6C0JGT7</accession>
<dbReference type="AlphaFoldDB" id="A0A6C0JGT7"/>
<reference evidence="1" key="1">
    <citation type="journal article" date="2020" name="Nature">
        <title>Giant virus diversity and host interactions through global metagenomics.</title>
        <authorList>
            <person name="Schulz F."/>
            <person name="Roux S."/>
            <person name="Paez-Espino D."/>
            <person name="Jungbluth S."/>
            <person name="Walsh D.A."/>
            <person name="Denef V.J."/>
            <person name="McMahon K.D."/>
            <person name="Konstantinidis K.T."/>
            <person name="Eloe-Fadrosh E.A."/>
            <person name="Kyrpides N.C."/>
            <person name="Woyke T."/>
        </authorList>
    </citation>
    <scope>NUCLEOTIDE SEQUENCE</scope>
    <source>
        <strain evidence="1">GVMAG-M-3300027206-1</strain>
    </source>
</reference>
<organism evidence="1">
    <name type="scientific">viral metagenome</name>
    <dbReference type="NCBI Taxonomy" id="1070528"/>
    <lineage>
        <taxon>unclassified sequences</taxon>
        <taxon>metagenomes</taxon>
        <taxon>organismal metagenomes</taxon>
    </lineage>
</organism>
<evidence type="ECO:0000313" key="1">
    <source>
        <dbReference type="EMBL" id="QHU03667.1"/>
    </source>
</evidence>
<proteinExistence type="predicted"/>